<name>A0ACC0E8V7_9BASI</name>
<protein>
    <submittedName>
        <fullName evidence="1">Uncharacterized protein</fullName>
    </submittedName>
</protein>
<reference evidence="2" key="1">
    <citation type="journal article" date="2018" name="BMC Genomics">
        <title>Genomic insights into host adaptation between the wheat stripe rust pathogen (Puccinia striiformis f. sp. tritici) and the barley stripe rust pathogen (Puccinia striiformis f. sp. hordei).</title>
        <authorList>
            <person name="Xia C."/>
            <person name="Wang M."/>
            <person name="Yin C."/>
            <person name="Cornejo O.E."/>
            <person name="Hulbert S.H."/>
            <person name="Chen X."/>
        </authorList>
    </citation>
    <scope>NUCLEOTIDE SEQUENCE [LARGE SCALE GENOMIC DNA]</scope>
    <source>
        <strain evidence="2">93-210</strain>
    </source>
</reference>
<reference evidence="1 2" key="3">
    <citation type="journal article" date="2022" name="Microbiol. Spectr.">
        <title>Folding features and dynamics of 3D genome architecture in plant fungal pathogens.</title>
        <authorList>
            <person name="Xia C."/>
        </authorList>
    </citation>
    <scope>NUCLEOTIDE SEQUENCE [LARGE SCALE GENOMIC DNA]</scope>
    <source>
        <strain evidence="1 2">93-210</strain>
    </source>
</reference>
<accession>A0ACC0E8V7</accession>
<reference evidence="2" key="2">
    <citation type="journal article" date="2018" name="Mol. Plant Microbe Interact.">
        <title>Genome sequence resources for the wheat stripe rust pathogen (Puccinia striiformis f. sp. tritici) and the barley stripe rust pathogen (Puccinia striiformis f. sp. hordei).</title>
        <authorList>
            <person name="Xia C."/>
            <person name="Wang M."/>
            <person name="Yin C."/>
            <person name="Cornejo O.E."/>
            <person name="Hulbert S.H."/>
            <person name="Chen X."/>
        </authorList>
    </citation>
    <scope>NUCLEOTIDE SEQUENCE [LARGE SCALE GENOMIC DNA]</scope>
    <source>
        <strain evidence="2">93-210</strain>
    </source>
</reference>
<dbReference type="Proteomes" id="UP001060170">
    <property type="component" value="Chromosome 9"/>
</dbReference>
<comment type="caution">
    <text evidence="1">The sequence shown here is derived from an EMBL/GenBank/DDBJ whole genome shotgun (WGS) entry which is preliminary data.</text>
</comment>
<keyword evidence="2" id="KW-1185">Reference proteome</keyword>
<sequence>MFDPHGFAPQSACSLTDCQQAGVNQINNSMAPSTSTHPQVASQLPYGPSGTTSLQHQPDHLLDHQFRHQNTVPHAHHNQIHQQPGLTTSCPSLACFTPALASSSTVPGPTTSLPATTKPADLTLSSHWVNQSHPHQQLHLVPSHLTVPNPQANRQISARQLTVSNHQTSRQISAQQVNQHHQQSQLLSSQLTNLNAQASRPILAQQLNQSEILFTPVPINFP</sequence>
<proteinExistence type="predicted"/>
<evidence type="ECO:0000313" key="2">
    <source>
        <dbReference type="Proteomes" id="UP001060170"/>
    </source>
</evidence>
<dbReference type="EMBL" id="CM045873">
    <property type="protein sequence ID" value="KAI7947863.1"/>
    <property type="molecule type" value="Genomic_DNA"/>
</dbReference>
<evidence type="ECO:0000313" key="1">
    <source>
        <dbReference type="EMBL" id="KAI7947863.1"/>
    </source>
</evidence>
<gene>
    <name evidence="1" type="ORF">MJO28_009771</name>
</gene>
<organism evidence="1 2">
    <name type="scientific">Puccinia striiformis f. sp. tritici</name>
    <dbReference type="NCBI Taxonomy" id="168172"/>
    <lineage>
        <taxon>Eukaryota</taxon>
        <taxon>Fungi</taxon>
        <taxon>Dikarya</taxon>
        <taxon>Basidiomycota</taxon>
        <taxon>Pucciniomycotina</taxon>
        <taxon>Pucciniomycetes</taxon>
        <taxon>Pucciniales</taxon>
        <taxon>Pucciniaceae</taxon>
        <taxon>Puccinia</taxon>
    </lineage>
</organism>